<dbReference type="Pfam" id="PF12621">
    <property type="entry name" value="PHM7_ext"/>
    <property type="match status" value="1"/>
</dbReference>
<dbReference type="Pfam" id="PF02714">
    <property type="entry name" value="RSN1_7TM"/>
    <property type="match status" value="1"/>
</dbReference>
<evidence type="ECO:0000313" key="13">
    <source>
        <dbReference type="EMBL" id="KAL3426905.1"/>
    </source>
</evidence>
<comment type="caution">
    <text evidence="13">The sequence shown here is derived from an EMBL/GenBank/DDBJ whole genome shotgun (WGS) entry which is preliminary data.</text>
</comment>
<keyword evidence="6 8" id="KW-0472">Membrane</keyword>
<feature type="region of interest" description="Disordered" evidence="7">
    <location>
        <begin position="322"/>
        <end position="370"/>
    </location>
</feature>
<feature type="domain" description="CSC1/OSCA1-like 7TM region" evidence="9">
    <location>
        <begin position="750"/>
        <end position="1021"/>
    </location>
</feature>
<proteinExistence type="inferred from homology"/>
<accession>A0ABR4PUJ4</accession>
<keyword evidence="5 8" id="KW-1133">Transmembrane helix</keyword>
<feature type="transmembrane region" description="Helical" evidence="8">
    <location>
        <begin position="1002"/>
        <end position="1024"/>
    </location>
</feature>
<dbReference type="InterPro" id="IPR003864">
    <property type="entry name" value="CSC1/OSCA1-like_7TM"/>
</dbReference>
<dbReference type="Proteomes" id="UP001629113">
    <property type="component" value="Unassembled WGS sequence"/>
</dbReference>
<feature type="compositionally biased region" description="Basic and acidic residues" evidence="7">
    <location>
        <begin position="326"/>
        <end position="355"/>
    </location>
</feature>
<keyword evidence="14" id="KW-1185">Reference proteome</keyword>
<evidence type="ECO:0000259" key="12">
    <source>
        <dbReference type="Pfam" id="PF14703"/>
    </source>
</evidence>
<feature type="transmembrane region" description="Helical" evidence="8">
    <location>
        <begin position="964"/>
        <end position="982"/>
    </location>
</feature>
<dbReference type="InterPro" id="IPR022257">
    <property type="entry name" value="PHM7_ext"/>
</dbReference>
<evidence type="ECO:0000256" key="7">
    <source>
        <dbReference type="SAM" id="MobiDB-lite"/>
    </source>
</evidence>
<feature type="domain" description="CSC1/OSCA1-like cytosolic" evidence="12">
    <location>
        <begin position="249"/>
        <end position="355"/>
    </location>
</feature>
<evidence type="ECO:0000256" key="1">
    <source>
        <dbReference type="ARBA" id="ARBA00004141"/>
    </source>
</evidence>
<feature type="transmembrane region" description="Helical" evidence="8">
    <location>
        <begin position="204"/>
        <end position="224"/>
    </location>
</feature>
<evidence type="ECO:0000259" key="11">
    <source>
        <dbReference type="Pfam" id="PF13967"/>
    </source>
</evidence>
<evidence type="ECO:0000259" key="10">
    <source>
        <dbReference type="Pfam" id="PF12621"/>
    </source>
</evidence>
<feature type="transmembrane region" description="Helical" evidence="8">
    <location>
        <begin position="750"/>
        <end position="775"/>
    </location>
</feature>
<dbReference type="PANTHER" id="PTHR13018">
    <property type="entry name" value="PROBABLE MEMBRANE PROTEIN DUF221-RELATED"/>
    <property type="match status" value="1"/>
</dbReference>
<evidence type="ECO:0000256" key="3">
    <source>
        <dbReference type="ARBA" id="ARBA00022448"/>
    </source>
</evidence>
<comment type="subcellular location">
    <subcellularLocation>
        <location evidence="1">Membrane</location>
        <topology evidence="1">Multi-pass membrane protein</topology>
    </subcellularLocation>
</comment>
<name>A0ABR4PUJ4_9HELO</name>
<feature type="transmembrane region" description="Helical" evidence="8">
    <location>
        <begin position="33"/>
        <end position="59"/>
    </location>
</feature>
<evidence type="ECO:0000256" key="2">
    <source>
        <dbReference type="ARBA" id="ARBA00007779"/>
    </source>
</evidence>
<feature type="region of interest" description="Disordered" evidence="7">
    <location>
        <begin position="377"/>
        <end position="396"/>
    </location>
</feature>
<feature type="compositionally biased region" description="Basic and acidic residues" evidence="7">
    <location>
        <begin position="381"/>
        <end position="395"/>
    </location>
</feature>
<evidence type="ECO:0000256" key="5">
    <source>
        <dbReference type="ARBA" id="ARBA00022989"/>
    </source>
</evidence>
<feature type="domain" description="CSC1/OSCA1-like N-terminal transmembrane" evidence="11">
    <location>
        <begin position="37"/>
        <end position="225"/>
    </location>
</feature>
<feature type="domain" description="CSC1/OSCA1-like cytosolic" evidence="12">
    <location>
        <begin position="624"/>
        <end position="736"/>
    </location>
</feature>
<feature type="compositionally biased region" description="Low complexity" evidence="7">
    <location>
        <begin position="503"/>
        <end position="517"/>
    </location>
</feature>
<feature type="transmembrane region" description="Helical" evidence="8">
    <location>
        <begin position="1036"/>
        <end position="1054"/>
    </location>
</feature>
<feature type="transmembrane region" description="Helical" evidence="8">
    <location>
        <begin position="890"/>
        <end position="917"/>
    </location>
</feature>
<feature type="region of interest" description="Disordered" evidence="7">
    <location>
        <begin position="479"/>
        <end position="527"/>
    </location>
</feature>
<evidence type="ECO:0008006" key="15">
    <source>
        <dbReference type="Google" id="ProtNLM"/>
    </source>
</evidence>
<evidence type="ECO:0000256" key="6">
    <source>
        <dbReference type="ARBA" id="ARBA00023136"/>
    </source>
</evidence>
<organism evidence="13 14">
    <name type="scientific">Phlyctema vagabunda</name>
    <dbReference type="NCBI Taxonomy" id="108571"/>
    <lineage>
        <taxon>Eukaryota</taxon>
        <taxon>Fungi</taxon>
        <taxon>Dikarya</taxon>
        <taxon>Ascomycota</taxon>
        <taxon>Pezizomycotina</taxon>
        <taxon>Leotiomycetes</taxon>
        <taxon>Helotiales</taxon>
        <taxon>Dermateaceae</taxon>
        <taxon>Phlyctema</taxon>
    </lineage>
</organism>
<evidence type="ECO:0000313" key="14">
    <source>
        <dbReference type="Proteomes" id="UP001629113"/>
    </source>
</evidence>
<evidence type="ECO:0000256" key="4">
    <source>
        <dbReference type="ARBA" id="ARBA00022692"/>
    </source>
</evidence>
<evidence type="ECO:0000256" key="8">
    <source>
        <dbReference type="SAM" id="Phobius"/>
    </source>
</evidence>
<comment type="similarity">
    <text evidence="2">Belongs to the CSC1 (TC 1.A.17) family.</text>
</comment>
<dbReference type="InterPro" id="IPR027815">
    <property type="entry name" value="CSC1/OSCA1-like_cyt"/>
</dbReference>
<reference evidence="13 14" key="1">
    <citation type="submission" date="2024-06" db="EMBL/GenBank/DDBJ databases">
        <title>Complete genome of Phlyctema vagabunda strain 19-DSS-EL-015.</title>
        <authorList>
            <person name="Fiorenzani C."/>
        </authorList>
    </citation>
    <scope>NUCLEOTIDE SEQUENCE [LARGE SCALE GENOMIC DNA]</scope>
    <source>
        <strain evidence="13 14">19-DSS-EL-015</strain>
    </source>
</reference>
<dbReference type="Pfam" id="PF14703">
    <property type="entry name" value="PHM7_cyt"/>
    <property type="match status" value="2"/>
</dbReference>
<sequence>MSSTLSSMAAASSSAPISTSTSGAGSAQSKEGISLVALLTAISSSLVIFGVQMLLFILLKNKLARIYQPKTYLVPERERTEPPPRTPWGWLQAIFRFNDREIINKCGLDAYFFLRYLQTLLAIFIPLALVILPVLLPINYIGGKGSNWIQESANISATNTASVSTATSTATTTAIIPHESATVNVTGMDVLAWGNVRPSKTNRYWAHLVLALVVIIWVCVVFFAELRVYVKVRQDYLTSAEHRLRASATTVLVSAIPKKWLTHEALAGLYDVFPGGIRNIWINRNFDLLLEKIKLRDEIFRKLESAETELIVSAKKAHVKQLKKDKKAEKGAGTRQATKEQAAKELAKANADAERMAQSGGLSLGDHQGHTIDDVIDDQEQLPKEQDPTKDERRGAFKIPVLGGGLRAMGQGLDAVTHGIQDVGRNVGNAGNTVVGGVREAARDLDDQIETTNGFVTFDRRESMASEFDRYGRYIGSGQREADLKKTPSIPRGESPSLQQYGAAVSASTTSDDPAAALPQTRLPGNNVRRSLNIGGLDTTVDTDRRWWKFWQGPAGGFPSPLPAGAEGDEFPLTKTSTDVKREDIETKKSLWEKTKVLLPFINTEPAVEITYPIAHNQEYKEDEISATWEKYLKHKDRPTHRIDRFGLPGFLPCLPFINKQVDSIYWCRGELARLNLEIEMDQKEPERFPLMNSAFIQFNHQVAAHMASQAVAHHIPKTMAPRTVEISPRDVIWDNMSVKWWAAWVKTGIAFVLVAGMVVLWTIPVAWTASLTQITTLADKYTWLNWLNSINQQVLKAIAGVLPAIALAVLLILVPHILHHVSLNQGAQTGTELQRSIQNYYFAFLFVQVFLVVSISGGIFAFLGSSVSGDITTVPDLLATNIPKAANYFFSYMILQALSTSSGTLLQTGTLIMWFIMPKLFDNTARKKWRRNTQLETIKWGSFFPIYTNFACIGLIYSVVAPVIIVFAIITFTFLWIALRYSMLYVTRFRIDTGGVLYPRAINQTFTGLYVMELCLVGLFLIVRDDDGEATCIPQAIIIIIAAVFTGLYQILLNKSFGPLFYSLPITFEDEAVLRDEAFERAQARRLGLDTGKDETSGLMQEHNDIELSNLNATPNHGRKFSRLNPVNMVQEAGTWAARSGKSMRRKKKNTFNDGERKIEVEPEQQPTQLRRRRRHRDEEAQQQIADALYGGYNDEIEDLTPEERDMLVKDAFRHSALRTLKPTIWIPRDDLGVSDDEIRRTRDFGMGNIWISNVGAALDGKQKVIYGRNPPDFSQVELINL</sequence>
<feature type="domain" description="10TM putative phosphate transporter extracellular tail" evidence="10">
    <location>
        <begin position="1184"/>
        <end position="1274"/>
    </location>
</feature>
<evidence type="ECO:0000259" key="9">
    <source>
        <dbReference type="Pfam" id="PF02714"/>
    </source>
</evidence>
<dbReference type="EMBL" id="JBFCZG010000001">
    <property type="protein sequence ID" value="KAL3426905.1"/>
    <property type="molecule type" value="Genomic_DNA"/>
</dbReference>
<protein>
    <recommendedName>
        <fullName evidence="15">DUF221-domain-containing protein</fullName>
    </recommendedName>
</protein>
<keyword evidence="4 8" id="KW-0812">Transmembrane</keyword>
<keyword evidence="3" id="KW-0813">Transport</keyword>
<feature type="transmembrane region" description="Helical" evidence="8">
    <location>
        <begin position="120"/>
        <end position="141"/>
    </location>
</feature>
<feature type="transmembrane region" description="Helical" evidence="8">
    <location>
        <begin position="795"/>
        <end position="819"/>
    </location>
</feature>
<dbReference type="InterPro" id="IPR032880">
    <property type="entry name" value="CSC1/OSCA1-like_N"/>
</dbReference>
<gene>
    <name evidence="13" type="ORF">PVAG01_00414</name>
</gene>
<dbReference type="InterPro" id="IPR045122">
    <property type="entry name" value="Csc1-like"/>
</dbReference>
<feature type="transmembrane region" description="Helical" evidence="8">
    <location>
        <begin position="840"/>
        <end position="864"/>
    </location>
</feature>
<dbReference type="Pfam" id="PF13967">
    <property type="entry name" value="RSN1_TM"/>
    <property type="match status" value="1"/>
</dbReference>
<dbReference type="PANTHER" id="PTHR13018:SF20">
    <property type="entry name" value="SPORULATION-SPECIFIC PROTEIN 75"/>
    <property type="match status" value="1"/>
</dbReference>